<dbReference type="InterPro" id="IPR025110">
    <property type="entry name" value="AMP-bd_C"/>
</dbReference>
<evidence type="ECO:0000313" key="6">
    <source>
        <dbReference type="Proteomes" id="UP001520654"/>
    </source>
</evidence>
<reference evidence="5 6" key="1">
    <citation type="submission" date="2021-08" db="EMBL/GenBank/DDBJ databases">
        <title>Genomic Architecture of Streptomyces flavotricini NGL1 and Streptomyces erythrochromogenes HMS4 With Differential Plant Beneficial attributes and laccase production capabilities.</title>
        <authorList>
            <person name="Salwan R."/>
            <person name="Kaur R."/>
            <person name="Sharma V."/>
        </authorList>
    </citation>
    <scope>NUCLEOTIDE SEQUENCE [LARGE SCALE GENOMIC DNA]</scope>
    <source>
        <strain evidence="5 6">NGL1</strain>
    </source>
</reference>
<accession>A0ABS8EFV3</accession>
<dbReference type="Gene3D" id="3.10.129.10">
    <property type="entry name" value="Hotdog Thioesterase"/>
    <property type="match status" value="1"/>
</dbReference>
<dbReference type="SUPFAM" id="SSF54637">
    <property type="entry name" value="Thioesterase/thiol ester dehydrase-isomerase"/>
    <property type="match status" value="1"/>
</dbReference>
<sequence length="741" mass="79204">MELSPSAHADSFCRDRLPAFPLWPELHFDLPELDYPDRLNCAARLLDEAVERWGPDRPCLLTPTERWTYGELQQRANQVAQVLTEDFGLVPGNRVLLRAPNNPWLVAAWFGVLKAGGVAVTTMPLLRAAELVELAGISRPTVAVCDHRYVDELAAAVAQSPEDLPVLTYGGPGVMDLTARCAAKSGVFATVPTAADDVALIAFTSGTTGRPKATLHFHRDVLANADTFSRHVLKPRPDDVFTGTPPLAFTFGLGGLVVFPLHVGAATLLIEQAAPEQLADLVAAHGVTVLFTAPTAYRAIMAAGAVGRLAGLRRCVSAGEALPAAVWEEFHAATGLRIIDGIGATEMLHVFISAADEDIRPGATGRPVPGFRAAVVDQYGDPVPDGQPGLLAVTGPTGCRYLADPRQTAYVRNGWNVTGDTYIRDADGYYWYVARSDDMIVSSGYNIAGPEVEKALAAHPYVEECGVVGAPDDRRGMLVKAYVVLGAGVPADEATARELQTHVKGAIAPYKYPRAVEFVPRLPRTGNGKLQRGELREWARASAAAEARPDRTARPRPVEAPAQAPVQAPAQATAGAAAEGDAGCAAGCPEALVPRLPSVVVERRVEWPDTDAAGHYHHSTVVRWVEAAEAVLLRRLGLAHLFGSTPRVHFEADYRARLWFGEAVRIELSVAKVGSSSLTYVFTVQGEEGVEAATGRMVIAHSAARATGTTPWPADVREVLTKSGPQAPELFALPTRDVEHC</sequence>
<feature type="domain" description="AMP-dependent synthetase/ligase" evidence="3">
    <location>
        <begin position="47"/>
        <end position="397"/>
    </location>
</feature>
<dbReference type="PANTHER" id="PTHR43352:SF1">
    <property type="entry name" value="ANTHRANILATE--COA LIGASE"/>
    <property type="match status" value="1"/>
</dbReference>
<evidence type="ECO:0000256" key="2">
    <source>
        <dbReference type="SAM" id="MobiDB-lite"/>
    </source>
</evidence>
<keyword evidence="6" id="KW-1185">Reference proteome</keyword>
<dbReference type="PANTHER" id="PTHR43352">
    <property type="entry name" value="ACETYL-COA SYNTHETASE"/>
    <property type="match status" value="1"/>
</dbReference>
<feature type="compositionally biased region" description="Low complexity" evidence="2">
    <location>
        <begin position="559"/>
        <end position="574"/>
    </location>
</feature>
<name>A0ABS8EFV3_9ACTN</name>
<dbReference type="InterPro" id="IPR020845">
    <property type="entry name" value="AMP-binding_CS"/>
</dbReference>
<dbReference type="CDD" id="cd00586">
    <property type="entry name" value="4HBT"/>
    <property type="match status" value="1"/>
</dbReference>
<comment type="caution">
    <text evidence="5">The sequence shown here is derived from an EMBL/GenBank/DDBJ whole genome shotgun (WGS) entry which is preliminary data.</text>
</comment>
<dbReference type="Proteomes" id="UP001520654">
    <property type="component" value="Unassembled WGS sequence"/>
</dbReference>
<dbReference type="InterPro" id="IPR045851">
    <property type="entry name" value="AMP-bd_C_sf"/>
</dbReference>
<evidence type="ECO:0000256" key="1">
    <source>
        <dbReference type="ARBA" id="ARBA00022598"/>
    </source>
</evidence>
<keyword evidence="1" id="KW-0436">Ligase</keyword>
<dbReference type="Pfam" id="PF13279">
    <property type="entry name" value="4HBT_2"/>
    <property type="match status" value="1"/>
</dbReference>
<dbReference type="Pfam" id="PF13193">
    <property type="entry name" value="AMP-binding_C"/>
    <property type="match status" value="1"/>
</dbReference>
<evidence type="ECO:0000259" key="3">
    <source>
        <dbReference type="Pfam" id="PF00501"/>
    </source>
</evidence>
<feature type="domain" description="AMP-binding enzyme C-terminal" evidence="4">
    <location>
        <begin position="451"/>
        <end position="529"/>
    </location>
</feature>
<dbReference type="EMBL" id="JAINUL010000001">
    <property type="protein sequence ID" value="MCC0099814.1"/>
    <property type="molecule type" value="Genomic_DNA"/>
</dbReference>
<dbReference type="InterPro" id="IPR000873">
    <property type="entry name" value="AMP-dep_synth/lig_dom"/>
</dbReference>
<protein>
    <submittedName>
        <fullName evidence="5">AMP-binding protein</fullName>
    </submittedName>
</protein>
<evidence type="ECO:0000313" key="5">
    <source>
        <dbReference type="EMBL" id="MCC0099814.1"/>
    </source>
</evidence>
<feature type="region of interest" description="Disordered" evidence="2">
    <location>
        <begin position="541"/>
        <end position="574"/>
    </location>
</feature>
<gene>
    <name evidence="5" type="ORF">K7B10_34545</name>
</gene>
<dbReference type="PROSITE" id="PS00455">
    <property type="entry name" value="AMP_BINDING"/>
    <property type="match status" value="1"/>
</dbReference>
<organism evidence="5 6">
    <name type="scientific">Streptomyces flavotricini</name>
    <dbReference type="NCBI Taxonomy" id="66888"/>
    <lineage>
        <taxon>Bacteria</taxon>
        <taxon>Bacillati</taxon>
        <taxon>Actinomycetota</taxon>
        <taxon>Actinomycetes</taxon>
        <taxon>Kitasatosporales</taxon>
        <taxon>Streptomycetaceae</taxon>
        <taxon>Streptomyces</taxon>
    </lineage>
</organism>
<dbReference type="InterPro" id="IPR042099">
    <property type="entry name" value="ANL_N_sf"/>
</dbReference>
<dbReference type="Gene3D" id="3.40.50.12780">
    <property type="entry name" value="N-terminal domain of ligase-like"/>
    <property type="match status" value="1"/>
</dbReference>
<evidence type="ECO:0000259" key="4">
    <source>
        <dbReference type="Pfam" id="PF13193"/>
    </source>
</evidence>
<feature type="compositionally biased region" description="Basic and acidic residues" evidence="2">
    <location>
        <begin position="547"/>
        <end position="557"/>
    </location>
</feature>
<dbReference type="Gene3D" id="3.30.300.30">
    <property type="match status" value="1"/>
</dbReference>
<dbReference type="Pfam" id="PF00501">
    <property type="entry name" value="AMP-binding"/>
    <property type="match status" value="1"/>
</dbReference>
<proteinExistence type="predicted"/>
<dbReference type="SUPFAM" id="SSF56801">
    <property type="entry name" value="Acetyl-CoA synthetase-like"/>
    <property type="match status" value="1"/>
</dbReference>
<dbReference type="InterPro" id="IPR029069">
    <property type="entry name" value="HotDog_dom_sf"/>
</dbReference>